<dbReference type="PANTHER" id="PTHR48090:SF7">
    <property type="entry name" value="RFBJ PROTEIN"/>
    <property type="match status" value="1"/>
</dbReference>
<evidence type="ECO:0000313" key="3">
    <source>
        <dbReference type="Proteomes" id="UP000230859"/>
    </source>
</evidence>
<dbReference type="AlphaFoldDB" id="A0A2H0LR60"/>
<comment type="caution">
    <text evidence="2">The sequence shown here is derived from an EMBL/GenBank/DDBJ whole genome shotgun (WGS) entry which is preliminary data.</text>
</comment>
<dbReference type="EMBL" id="PCVY01000028">
    <property type="protein sequence ID" value="PIQ86868.1"/>
    <property type="molecule type" value="Genomic_DNA"/>
</dbReference>
<dbReference type="SUPFAM" id="SSF53448">
    <property type="entry name" value="Nucleotide-diphospho-sugar transferases"/>
    <property type="match status" value="1"/>
</dbReference>
<sequence length="234" mass="26074">MNTQKILIIVPALNEEKLIGDLVREIKAAYPYDVLVINDGSLDQTAVYAVQAGAKVVTHPYNLGIGGAVQTGFKFAEKEGYKIVVQVDGDAQHDPRYIQPLIEPVLKGQFDLCIGSRFIKPSDTFKSTFIRRIGIRFFAVLLGWLTGVHVTDPTSGFRATGPALIKPFSTNYPVDFPEPETIKIAKRLGAHVGEVPVQMRQRLSGHSSIRYFRTVYYMIKVTIAILIDALRRNK</sequence>
<organism evidence="2 3">
    <name type="scientific">Candidatus Abzuiibacterium crystallinum</name>
    <dbReference type="NCBI Taxonomy" id="1974748"/>
    <lineage>
        <taxon>Bacteria</taxon>
        <taxon>Pseudomonadati</taxon>
        <taxon>Candidatus Omnitrophota</taxon>
        <taxon>Candidatus Abzuiibacterium</taxon>
    </lineage>
</organism>
<dbReference type="Pfam" id="PF00535">
    <property type="entry name" value="Glycos_transf_2"/>
    <property type="match status" value="1"/>
</dbReference>
<evidence type="ECO:0000259" key="1">
    <source>
        <dbReference type="Pfam" id="PF00535"/>
    </source>
</evidence>
<dbReference type="GO" id="GO:0016740">
    <property type="term" value="F:transferase activity"/>
    <property type="evidence" value="ECO:0007669"/>
    <property type="project" value="UniProtKB-KW"/>
</dbReference>
<dbReference type="PANTHER" id="PTHR48090">
    <property type="entry name" value="UNDECAPRENYL-PHOSPHATE 4-DEOXY-4-FORMAMIDO-L-ARABINOSE TRANSFERASE-RELATED"/>
    <property type="match status" value="1"/>
</dbReference>
<proteinExistence type="predicted"/>
<gene>
    <name evidence="2" type="ORF">COV74_03285</name>
</gene>
<dbReference type="Gene3D" id="3.90.550.10">
    <property type="entry name" value="Spore Coat Polysaccharide Biosynthesis Protein SpsA, Chain A"/>
    <property type="match status" value="1"/>
</dbReference>
<dbReference type="Proteomes" id="UP000230859">
    <property type="component" value="Unassembled WGS sequence"/>
</dbReference>
<dbReference type="InterPro" id="IPR001173">
    <property type="entry name" value="Glyco_trans_2-like"/>
</dbReference>
<dbReference type="CDD" id="cd04179">
    <property type="entry name" value="DPM_DPG-synthase_like"/>
    <property type="match status" value="1"/>
</dbReference>
<protein>
    <submittedName>
        <fullName evidence="2">Glycosyl transferase family 2</fullName>
    </submittedName>
</protein>
<reference evidence="2 3" key="1">
    <citation type="submission" date="2017-09" db="EMBL/GenBank/DDBJ databases">
        <title>Depth-based differentiation of microbial function through sediment-hosted aquifers and enrichment of novel symbionts in the deep terrestrial subsurface.</title>
        <authorList>
            <person name="Probst A.J."/>
            <person name="Ladd B."/>
            <person name="Jarett J.K."/>
            <person name="Geller-Mcgrath D.E."/>
            <person name="Sieber C.M."/>
            <person name="Emerson J.B."/>
            <person name="Anantharaman K."/>
            <person name="Thomas B.C."/>
            <person name="Malmstrom R."/>
            <person name="Stieglmeier M."/>
            <person name="Klingl A."/>
            <person name="Woyke T."/>
            <person name="Ryan C.M."/>
            <person name="Banfield J.F."/>
        </authorList>
    </citation>
    <scope>NUCLEOTIDE SEQUENCE [LARGE SCALE GENOMIC DNA]</scope>
    <source>
        <strain evidence="2">CG11_big_fil_rev_8_21_14_0_20_45_26</strain>
    </source>
</reference>
<accession>A0A2H0LR60</accession>
<feature type="domain" description="Glycosyltransferase 2-like" evidence="1">
    <location>
        <begin position="8"/>
        <end position="138"/>
    </location>
</feature>
<evidence type="ECO:0000313" key="2">
    <source>
        <dbReference type="EMBL" id="PIQ86868.1"/>
    </source>
</evidence>
<keyword evidence="2" id="KW-0808">Transferase</keyword>
<name>A0A2H0LR60_9BACT</name>
<dbReference type="InterPro" id="IPR050256">
    <property type="entry name" value="Glycosyltransferase_2"/>
</dbReference>
<dbReference type="InterPro" id="IPR029044">
    <property type="entry name" value="Nucleotide-diphossugar_trans"/>
</dbReference>